<reference evidence="1" key="1">
    <citation type="submission" date="2022-05" db="EMBL/GenBank/DDBJ databases">
        <title>Chromosome-level genome of Chaenocephalus aceratus.</title>
        <authorList>
            <person name="Park H."/>
        </authorList>
    </citation>
    <scope>NUCLEOTIDE SEQUENCE</scope>
    <source>
        <strain evidence="1">KU_202001</strain>
    </source>
</reference>
<sequence>MESYISDSLAAGLIRPSSSPMGAGFFFVDKKDKTLRPCIDYRGLNEITVKNKYPLPLIDSAFVPLHEATIFTKLDLCNAYHLVRIREGDEWKTAFNTPRGHFEYLVMPFGLTNAPGVFQAMINDVLRDMLNGFVFVYLDDILIFSRTLQEHVQHVRLVLQRLLENRLYVKAEKCEFHASSVSFLGFIVDKGQLRTDPAKVQAVTEWPTPSNRKQLQRFLGFANFYRRFIRDYSRVAVPLTKLTSVKFPFEWSPAAEAAFVKLKCLFATAPVLSHSDPGVQFVVEVDASDSGVGAVLSQRSPADQKLHPCAFFSRRLTPAERNYDVGNRELLAVVLALQEWRHWLEGANHPFIVWTDHKNLSCLRSARRLNSRQARWALFLGRFNFTLTYRPGSRNVKADALSRQFASPVEDSRDATILPSSCVVGAARWEIERVVQEAQEDHPAAQDCPPDRLFISPDVRSPVLQWGHTSKVACHAGFHRTLALIRQRFWWPTMSADTKEYVSACSVCARSKASHQAPAGLLRPLPIPHRPWSHIAVDFVTGLPPSDGNDTILTIVDRFSKAVHFVPLPKLPSALETATLLTQHVFRLHGIPQDIVSDRGPQFSSQVWKAFCRALGASASLSSGYHPQTNGQTERANQDLGTALRCVASRNPASWSLHLPWVEYAHNSLVCSATGMSPFMASNGFQPPLFPVQEREVAVPSVQGHLRRARRVWREARAALTRTSARNQRVADRHRRPAPDYQPGQKVWLSSRDIPLQTDSRKLTPRYIGPYEIERVINPSVVRLKLPLALKVHPTFHVSLLKRVSCSPLCPPTKPPPPPQLIDNHPAFTVRRLLKVRRWGRGYQYLVDWVGYGPEERQWVSRSLILDPKLLRDFYVRFPDSPGRPPGGVL</sequence>
<evidence type="ECO:0000313" key="1">
    <source>
        <dbReference type="EMBL" id="KAI4821834.1"/>
    </source>
</evidence>
<accession>A0ACB9X782</accession>
<dbReference type="Proteomes" id="UP001057452">
    <property type="component" value="Chromosome 8"/>
</dbReference>
<dbReference type="EMBL" id="CM043792">
    <property type="protein sequence ID" value="KAI4821834.1"/>
    <property type="molecule type" value="Genomic_DNA"/>
</dbReference>
<gene>
    <name evidence="1" type="ORF">KUCAC02_007414</name>
</gene>
<name>A0ACB9X782_CHAAC</name>
<comment type="caution">
    <text evidence="1">The sequence shown here is derived from an EMBL/GenBank/DDBJ whole genome shotgun (WGS) entry which is preliminary data.</text>
</comment>
<protein>
    <submittedName>
        <fullName evidence="1">Uncharacterized protein</fullName>
    </submittedName>
</protein>
<keyword evidence="2" id="KW-1185">Reference proteome</keyword>
<evidence type="ECO:0000313" key="2">
    <source>
        <dbReference type="Proteomes" id="UP001057452"/>
    </source>
</evidence>
<proteinExistence type="predicted"/>
<organism evidence="1 2">
    <name type="scientific">Chaenocephalus aceratus</name>
    <name type="common">Blackfin icefish</name>
    <name type="synonym">Chaenichthys aceratus</name>
    <dbReference type="NCBI Taxonomy" id="36190"/>
    <lineage>
        <taxon>Eukaryota</taxon>
        <taxon>Metazoa</taxon>
        <taxon>Chordata</taxon>
        <taxon>Craniata</taxon>
        <taxon>Vertebrata</taxon>
        <taxon>Euteleostomi</taxon>
        <taxon>Actinopterygii</taxon>
        <taxon>Neopterygii</taxon>
        <taxon>Teleostei</taxon>
        <taxon>Neoteleostei</taxon>
        <taxon>Acanthomorphata</taxon>
        <taxon>Eupercaria</taxon>
        <taxon>Perciformes</taxon>
        <taxon>Notothenioidei</taxon>
        <taxon>Channichthyidae</taxon>
        <taxon>Chaenocephalus</taxon>
    </lineage>
</organism>